<gene>
    <name evidence="2" type="ORF">B0I22_0431</name>
</gene>
<keyword evidence="1" id="KW-0812">Transmembrane</keyword>
<protein>
    <submittedName>
        <fullName evidence="2">Uncharacterized protein</fullName>
    </submittedName>
</protein>
<evidence type="ECO:0000313" key="2">
    <source>
        <dbReference type="EMBL" id="TDX86318.1"/>
    </source>
</evidence>
<reference evidence="2 3" key="1">
    <citation type="submission" date="2019-03" db="EMBL/GenBank/DDBJ databases">
        <title>Genomic Encyclopedia of Type Strains, Phase III (KMG-III): the genomes of soil and plant-associated and newly described type strains.</title>
        <authorList>
            <person name="Whitman W."/>
        </authorList>
    </citation>
    <scope>NUCLEOTIDE SEQUENCE [LARGE SCALE GENOMIC DNA]</scope>
    <source>
        <strain evidence="2 3">CGMCC 1.12802</strain>
    </source>
</reference>
<accession>A0A4R8I8F3</accession>
<dbReference type="OrthoDB" id="1265434at2"/>
<feature type="transmembrane region" description="Helical" evidence="1">
    <location>
        <begin position="46"/>
        <end position="73"/>
    </location>
</feature>
<evidence type="ECO:0000313" key="3">
    <source>
        <dbReference type="Proteomes" id="UP000295313"/>
    </source>
</evidence>
<comment type="caution">
    <text evidence="2">The sequence shown here is derived from an EMBL/GenBank/DDBJ whole genome shotgun (WGS) entry which is preliminary data.</text>
</comment>
<proteinExistence type="predicted"/>
<evidence type="ECO:0000256" key="1">
    <source>
        <dbReference type="SAM" id="Phobius"/>
    </source>
</evidence>
<keyword evidence="3" id="KW-1185">Reference proteome</keyword>
<sequence>MTQENKTLSIAEKVKALAMGLIGSFFFTWGLTYFQEQSEYRVPRILIPVFELFGNIGLAIGLLILGLGLMFFAYKKFTEYGGKPIIMLILLPVLVISSFMISKSTQNTDKRTTEEKIESIREKANVQNDKMERPKMDNQKANDFLDKREKLLAEMTKAKNSQDEATFKKLESQFWGLNKDFAKITMEISKDKNYIAFISYSDKITNDVKNLIGK</sequence>
<feature type="transmembrane region" description="Helical" evidence="1">
    <location>
        <begin position="85"/>
        <end position="102"/>
    </location>
</feature>
<name>A0A4R8I8F3_9FLAO</name>
<keyword evidence="1" id="KW-0472">Membrane</keyword>
<organism evidence="2 3">
    <name type="scientific">Epilithonimonas xixisoli</name>
    <dbReference type="NCBI Taxonomy" id="1476462"/>
    <lineage>
        <taxon>Bacteria</taxon>
        <taxon>Pseudomonadati</taxon>
        <taxon>Bacteroidota</taxon>
        <taxon>Flavobacteriia</taxon>
        <taxon>Flavobacteriales</taxon>
        <taxon>Weeksellaceae</taxon>
        <taxon>Chryseobacterium group</taxon>
        <taxon>Epilithonimonas</taxon>
    </lineage>
</organism>
<keyword evidence="1" id="KW-1133">Transmembrane helix</keyword>
<feature type="transmembrane region" description="Helical" evidence="1">
    <location>
        <begin position="16"/>
        <end position="34"/>
    </location>
</feature>
<dbReference type="EMBL" id="SOEO01000001">
    <property type="protein sequence ID" value="TDX86318.1"/>
    <property type="molecule type" value="Genomic_DNA"/>
</dbReference>
<dbReference type="AlphaFoldDB" id="A0A4R8I8F3"/>
<dbReference type="Proteomes" id="UP000295313">
    <property type="component" value="Unassembled WGS sequence"/>
</dbReference>
<dbReference type="RefSeq" id="WP_133942941.1">
    <property type="nucleotide sequence ID" value="NZ_SOEO01000001.1"/>
</dbReference>